<reference evidence="9" key="3">
    <citation type="submission" date="2025-09" db="UniProtKB">
        <authorList>
            <consortium name="Ensembl"/>
        </authorList>
    </citation>
    <scope>IDENTIFICATION</scope>
</reference>
<feature type="region of interest" description="Disordered" evidence="6">
    <location>
        <begin position="361"/>
        <end position="385"/>
    </location>
</feature>
<evidence type="ECO:0000256" key="3">
    <source>
        <dbReference type="ARBA" id="ARBA00022833"/>
    </source>
</evidence>
<organism evidence="9 10">
    <name type="scientific">Oncorhynchus mykiss</name>
    <name type="common">Rainbow trout</name>
    <name type="synonym">Salmo gairdneri</name>
    <dbReference type="NCBI Taxonomy" id="8022"/>
    <lineage>
        <taxon>Eukaryota</taxon>
        <taxon>Metazoa</taxon>
        <taxon>Chordata</taxon>
        <taxon>Craniata</taxon>
        <taxon>Vertebrata</taxon>
        <taxon>Euteleostomi</taxon>
        <taxon>Actinopterygii</taxon>
        <taxon>Neopterygii</taxon>
        <taxon>Teleostei</taxon>
        <taxon>Protacanthopterygii</taxon>
        <taxon>Salmoniformes</taxon>
        <taxon>Salmonidae</taxon>
        <taxon>Salmoninae</taxon>
        <taxon>Oncorhynchus</taxon>
    </lineage>
</organism>
<accession>A0A8C7WH99</accession>
<sequence>QCFVSLLQTPGKGGSQNSESDQPSADFNNDQTSEGFICPQCMKSHNSAEELFKHYELYHDSGDQPSHMGPGRDYIDNVLCLLIVCVCVCVIQEEKWFSAELKKELDKVQGHLKRPLLNEAETETFNIKQMKDLFEQKAAQLATDIVDVKSRYDEEKSLREDADQRLANLSQELQRERQDKDRLHTELLQRPGVEDVELLQKELIQVQTLMDRMTREREEESEHLKSKYEQLQADHTSSEMTISQLKAELEKGPQEAAVYTQQIHQLQSSLNNLQQQSQMLSEKLLRREKEFQELEEGLRAEQVSKKTAQASLHQRELEVQELQARAVSAEASLQRAQAELAERGEEAERLRREFAELEAKHREVKTERKQLQQQREERESQGLAQQSEVCQLHAKLLEAERQLGEVQGRLKEQRQLSGEKLKDREQQAADLQIKLSRSEEQLKENSSKTLDLQHQLEKAKQQHQELQGLQQNTNTKLREAQNDLEQVLRQIGDKDQKIQNLEALLQKTKDSVSQLEAEREDLVAKIQAGEGETAVLNQLQEKNHTLQTQVIHLTDKLKNQSESHKQAQDNLHKQVQEQKTLLRAAQDQAQAVETSIKEVNTQLTESREKVAQLDTQLKAKIEMLLSAEAAKATQRVDLENHLDTAQHALQDKQQELSKSLACVEEQGRRLQARQEQCGQLEASLKEVKDKLLISEQRLEQLEVRAKVTAALQVELKRKTSSLSDTRQQLEQCEQEKTSLQANLVKLAQEGQAQQAELDRKAQGLARELQTAQQEKEAQGKELVAVKDGLAKASKAMKDSQSQLDKERKSSKAVLEEKVGLMWCSVVDLHVEGTDSNVKESGSYLEKGLNMQLTALTEQHTKTQEALKEKEKGVQQLQAQLTTAQGSFSQEKKKLESQVTELQGSHAKKEEGHLREQVSGLGQDLSSERTRTTELQEVLEQSQLGLVKLQSDYYGKESELSSLRQDLKASEERLALSQEELSANRIQLTGLEGQVQEVKAARASLEQELAKRDQKLGQQETALKELQKQQEELQKERSRAEELSQTKAALEKDTTRLSSELKALGERSDKELRELREAKQLLIQQKLEMQGRVEEVQAALEQEKTLHQATRNSVTQREEKLWAETQEIQAQLASERNAHEGQAKRGEEAEARLGLQVTALNENVATLKREWQGSQRHCGDLEKQTDELRGEIAVLEATVQNNQDERRALLERCVKGEGEMEKLQAKVVEMRRKLDDTTAAMQELGRENQSLQIKQSQSLTRKWAEDHEVQNCMDCGKGFSLAIRKHHCRHCGNIFCAECSAKNALIPSSKKPVRVCETCFEDLQA</sequence>
<keyword evidence="3" id="KW-0862">Zinc</keyword>
<feature type="region of interest" description="Disordered" evidence="6">
    <location>
        <begin position="212"/>
        <end position="240"/>
    </location>
</feature>
<dbReference type="GO" id="GO:0005769">
    <property type="term" value="C:early endosome"/>
    <property type="evidence" value="ECO:0007669"/>
    <property type="project" value="TreeGrafter"/>
</dbReference>
<dbReference type="Pfam" id="PF01363">
    <property type="entry name" value="FYVE"/>
    <property type="match status" value="1"/>
</dbReference>
<feature type="compositionally biased region" description="Basic and acidic residues" evidence="6">
    <location>
        <begin position="361"/>
        <end position="380"/>
    </location>
</feature>
<dbReference type="CDD" id="cd15730">
    <property type="entry name" value="FYVE_EEA1"/>
    <property type="match status" value="1"/>
</dbReference>
<keyword evidence="2 4" id="KW-0863">Zinc-finger</keyword>
<evidence type="ECO:0000259" key="7">
    <source>
        <dbReference type="PROSITE" id="PS50157"/>
    </source>
</evidence>
<dbReference type="GO" id="GO:0005545">
    <property type="term" value="F:1-phosphatidylinositol binding"/>
    <property type="evidence" value="ECO:0007669"/>
    <property type="project" value="TreeGrafter"/>
</dbReference>
<keyword evidence="1" id="KW-0479">Metal-binding</keyword>
<dbReference type="PROSITE" id="PS50157">
    <property type="entry name" value="ZINC_FINGER_C2H2_2"/>
    <property type="match status" value="1"/>
</dbReference>
<gene>
    <name evidence="9" type="primary">eea1</name>
</gene>
<feature type="compositionally biased region" description="Basic and acidic residues" evidence="6">
    <location>
        <begin position="212"/>
        <end position="228"/>
    </location>
</feature>
<proteinExistence type="predicted"/>
<dbReference type="Gene3D" id="3.30.40.10">
    <property type="entry name" value="Zinc/RING finger domain, C3HC4 (zinc finger)"/>
    <property type="match status" value="1"/>
</dbReference>
<dbReference type="InterPro" id="IPR013087">
    <property type="entry name" value="Znf_C2H2_type"/>
</dbReference>
<dbReference type="SUPFAM" id="SSF69979">
    <property type="entry name" value="Eea1 homodimerisation domain"/>
    <property type="match status" value="1"/>
</dbReference>
<keyword evidence="5" id="KW-0175">Coiled coil</keyword>
<evidence type="ECO:0000256" key="2">
    <source>
        <dbReference type="ARBA" id="ARBA00022771"/>
    </source>
</evidence>
<dbReference type="PROSITE" id="PS50178">
    <property type="entry name" value="ZF_FYVE"/>
    <property type="match status" value="1"/>
</dbReference>
<feature type="region of interest" description="Disordered" evidence="6">
    <location>
        <begin position="882"/>
        <end position="928"/>
    </location>
</feature>
<evidence type="ECO:0000256" key="1">
    <source>
        <dbReference type="ARBA" id="ARBA00022723"/>
    </source>
</evidence>
<dbReference type="GO" id="GO:0006897">
    <property type="term" value="P:endocytosis"/>
    <property type="evidence" value="ECO:0007669"/>
    <property type="project" value="TreeGrafter"/>
</dbReference>
<evidence type="ECO:0000256" key="4">
    <source>
        <dbReference type="PROSITE-ProRule" id="PRU00042"/>
    </source>
</evidence>
<dbReference type="InterPro" id="IPR017455">
    <property type="entry name" value="Znf_FYVE-rel"/>
</dbReference>
<keyword evidence="10" id="KW-1185">Reference proteome</keyword>
<reference evidence="9" key="1">
    <citation type="submission" date="2020-07" db="EMBL/GenBank/DDBJ databases">
        <title>A long reads based de novo assembly of the rainbow trout Arlee double haploid line genome.</title>
        <authorList>
            <person name="Gao G."/>
            <person name="Palti Y."/>
        </authorList>
    </citation>
    <scope>NUCLEOTIDE SEQUENCE [LARGE SCALE GENOMIC DNA]</scope>
</reference>
<feature type="coiled-coil region" evidence="5">
    <location>
        <begin position="1177"/>
        <end position="1253"/>
    </location>
</feature>
<dbReference type="Ensembl" id="ENSOMYT00000109285.2">
    <property type="protein sequence ID" value="ENSOMYP00000100733.2"/>
    <property type="gene ID" value="ENSOMYG00000044136.2"/>
</dbReference>
<feature type="domain" description="FYVE-type" evidence="8">
    <location>
        <begin position="1265"/>
        <end position="1323"/>
    </location>
</feature>
<dbReference type="InterPro" id="IPR000306">
    <property type="entry name" value="Znf_FYVE"/>
</dbReference>
<reference evidence="9" key="2">
    <citation type="submission" date="2025-08" db="UniProtKB">
        <authorList>
            <consortium name="Ensembl"/>
        </authorList>
    </citation>
    <scope>IDENTIFICATION</scope>
</reference>
<dbReference type="Proteomes" id="UP000694395">
    <property type="component" value="Chromosome 1"/>
</dbReference>
<evidence type="ECO:0000259" key="8">
    <source>
        <dbReference type="PROSITE" id="PS50178"/>
    </source>
</evidence>
<dbReference type="GO" id="GO:0008270">
    <property type="term" value="F:zinc ion binding"/>
    <property type="evidence" value="ECO:0007669"/>
    <property type="project" value="UniProtKB-KW"/>
</dbReference>
<protein>
    <submittedName>
        <fullName evidence="9">Early endosome antigen 1</fullName>
    </submittedName>
</protein>
<dbReference type="Gene3D" id="1.20.5.390">
    <property type="entry name" value="L1 transposable element, trimerization domain"/>
    <property type="match status" value="1"/>
</dbReference>
<evidence type="ECO:0000313" key="9">
    <source>
        <dbReference type="Ensembl" id="ENSOMYP00000100733.2"/>
    </source>
</evidence>
<dbReference type="GeneTree" id="ENSGT00940000156910"/>
<feature type="compositionally biased region" description="Basic and acidic residues" evidence="6">
    <location>
        <begin position="906"/>
        <end position="915"/>
    </location>
</feature>
<evidence type="ECO:0000313" key="10">
    <source>
        <dbReference type="Proteomes" id="UP000694395"/>
    </source>
</evidence>
<feature type="domain" description="C2H2-type" evidence="7">
    <location>
        <begin position="36"/>
        <end position="65"/>
    </location>
</feature>
<dbReference type="InterPro" id="IPR013083">
    <property type="entry name" value="Znf_RING/FYVE/PHD"/>
</dbReference>
<evidence type="ECO:0000256" key="5">
    <source>
        <dbReference type="SAM" id="Coils"/>
    </source>
</evidence>
<dbReference type="PANTHER" id="PTHR23164">
    <property type="entry name" value="EARLY ENDOSOME ANTIGEN 1"/>
    <property type="match status" value="1"/>
</dbReference>
<dbReference type="Gene3D" id="1.10.287.1490">
    <property type="match status" value="1"/>
</dbReference>
<dbReference type="SMART" id="SM00064">
    <property type="entry name" value="FYVE"/>
    <property type="match status" value="1"/>
</dbReference>
<feature type="region of interest" description="Disordered" evidence="6">
    <location>
        <begin position="1026"/>
        <end position="1045"/>
    </location>
</feature>
<name>A0A8C7WH99_ONCMY</name>
<dbReference type="PANTHER" id="PTHR23164:SF30">
    <property type="entry name" value="EARLY ENDOSOME ANTIGEN 1"/>
    <property type="match status" value="1"/>
</dbReference>
<dbReference type="InterPro" id="IPR011011">
    <property type="entry name" value="Znf_FYVE_PHD"/>
</dbReference>
<dbReference type="FunFam" id="3.30.40.10:FF:000180">
    <property type="entry name" value="Early endosome antigen 1"/>
    <property type="match status" value="1"/>
</dbReference>
<dbReference type="SUPFAM" id="SSF57903">
    <property type="entry name" value="FYVE/PHD zinc finger"/>
    <property type="match status" value="1"/>
</dbReference>
<evidence type="ECO:0000256" key="6">
    <source>
        <dbReference type="SAM" id="MobiDB-lite"/>
    </source>
</evidence>